<evidence type="ECO:0008006" key="4">
    <source>
        <dbReference type="Google" id="ProtNLM"/>
    </source>
</evidence>
<name>Q2IIK4_ANADE</name>
<feature type="chain" id="PRO_5004210208" description="Lipoprotein" evidence="1">
    <location>
        <begin position="24"/>
        <end position="188"/>
    </location>
</feature>
<dbReference type="STRING" id="290397.Adeh_1712"/>
<dbReference type="Proteomes" id="UP000001935">
    <property type="component" value="Chromosome"/>
</dbReference>
<dbReference type="PROSITE" id="PS51257">
    <property type="entry name" value="PROKAR_LIPOPROTEIN"/>
    <property type="match status" value="1"/>
</dbReference>
<protein>
    <recommendedName>
        <fullName evidence="4">Lipoprotein</fullName>
    </recommendedName>
</protein>
<sequence>MNRPRLAAALGALALALAGCPLPQPLPDYPKGGTITPPRILADGITVNGVAAAGVPLVTVPADCAGAEPRYELQAQLLDTNTLEQVEVRWFVDYQPTQGGASWVRQESVPASADQTVLTRDPSPFTFLPYQHAPRTAGTVHVVELVVSNNFYAPADEAALPNRSAAPGFETQVYRWTFLLVPGTDGCP</sequence>
<organism evidence="2 3">
    <name type="scientific">Anaeromyxobacter dehalogenans (strain 2CP-C)</name>
    <dbReference type="NCBI Taxonomy" id="290397"/>
    <lineage>
        <taxon>Bacteria</taxon>
        <taxon>Pseudomonadati</taxon>
        <taxon>Myxococcota</taxon>
        <taxon>Myxococcia</taxon>
        <taxon>Myxococcales</taxon>
        <taxon>Cystobacterineae</taxon>
        <taxon>Anaeromyxobacteraceae</taxon>
        <taxon>Anaeromyxobacter</taxon>
    </lineage>
</organism>
<evidence type="ECO:0000313" key="3">
    <source>
        <dbReference type="Proteomes" id="UP000001935"/>
    </source>
</evidence>
<gene>
    <name evidence="2" type="ordered locus">Adeh_1712</name>
</gene>
<evidence type="ECO:0000256" key="1">
    <source>
        <dbReference type="SAM" id="SignalP"/>
    </source>
</evidence>
<dbReference type="EMBL" id="CP000251">
    <property type="protein sequence ID" value="ABC81485.1"/>
    <property type="molecule type" value="Genomic_DNA"/>
</dbReference>
<keyword evidence="1" id="KW-0732">Signal</keyword>
<proteinExistence type="predicted"/>
<evidence type="ECO:0000313" key="2">
    <source>
        <dbReference type="EMBL" id="ABC81485.1"/>
    </source>
</evidence>
<dbReference type="OrthoDB" id="5522455at2"/>
<dbReference type="AlphaFoldDB" id="Q2IIK4"/>
<feature type="signal peptide" evidence="1">
    <location>
        <begin position="1"/>
        <end position="23"/>
    </location>
</feature>
<dbReference type="KEGG" id="ade:Adeh_1712"/>
<reference evidence="2 3" key="1">
    <citation type="submission" date="2006-01" db="EMBL/GenBank/DDBJ databases">
        <title>Complete sequence of Anaeromyxobacter dehalogenans 2CP-C.</title>
        <authorList>
            <consortium name="US DOE Joint Genome Institute"/>
            <person name="Copeland A."/>
            <person name="Lucas S."/>
            <person name="Lapidus A."/>
            <person name="Barry K."/>
            <person name="Detter J.C."/>
            <person name="Glavina T."/>
            <person name="Hammon N."/>
            <person name="Israni S."/>
            <person name="Pitluck S."/>
            <person name="Brettin T."/>
            <person name="Bruce D."/>
            <person name="Han C."/>
            <person name="Tapia R."/>
            <person name="Gilna P."/>
            <person name="Kiss H."/>
            <person name="Schmutz J."/>
            <person name="Larimer F."/>
            <person name="Land M."/>
            <person name="Kyrpides N."/>
            <person name="Anderson I."/>
            <person name="Sanford R.A."/>
            <person name="Ritalahti K.M."/>
            <person name="Thomas H.S."/>
            <person name="Kirby J.R."/>
            <person name="Zhulin I.B."/>
            <person name="Loeffler F.E."/>
            <person name="Richardson P."/>
        </authorList>
    </citation>
    <scope>NUCLEOTIDE SEQUENCE [LARGE SCALE GENOMIC DNA]</scope>
    <source>
        <strain evidence="2 3">2CP-C</strain>
    </source>
</reference>
<accession>Q2IIK4</accession>
<dbReference type="HOGENOM" id="CLU_1425324_0_0_7"/>
<dbReference type="RefSeq" id="WP_011420768.1">
    <property type="nucleotide sequence ID" value="NC_007760.1"/>
</dbReference>